<feature type="signal peptide" evidence="1">
    <location>
        <begin position="1"/>
        <end position="24"/>
    </location>
</feature>
<name>A0A843W004_COLES</name>
<keyword evidence="1" id="KW-0732">Signal</keyword>
<keyword evidence="3" id="KW-1185">Reference proteome</keyword>
<evidence type="ECO:0000313" key="2">
    <source>
        <dbReference type="EMBL" id="MQM00647.1"/>
    </source>
</evidence>
<comment type="caution">
    <text evidence="2">The sequence shown here is derived from an EMBL/GenBank/DDBJ whole genome shotgun (WGS) entry which is preliminary data.</text>
</comment>
<evidence type="ECO:0000313" key="3">
    <source>
        <dbReference type="Proteomes" id="UP000652761"/>
    </source>
</evidence>
<gene>
    <name evidence="2" type="ORF">Taro_033392</name>
</gene>
<reference evidence="2" key="1">
    <citation type="submission" date="2017-07" db="EMBL/GenBank/DDBJ databases">
        <title>Taro Niue Genome Assembly and Annotation.</title>
        <authorList>
            <person name="Atibalentja N."/>
            <person name="Keating K."/>
            <person name="Fields C.J."/>
        </authorList>
    </citation>
    <scope>NUCLEOTIDE SEQUENCE</scope>
    <source>
        <strain evidence="2">Niue_2</strain>
        <tissue evidence="2">Leaf</tissue>
    </source>
</reference>
<sequence length="118" mass="13712">MWDTMHPQGKEGVSLVLLFRSLWQLQLQQLPGPLHCLQDEGSSGAEAHETLEFQFMVRESLEVIWKISVCRMGILWLHYWFAISRDSRENIGLGPFPRNEKIEMPFQAGLSGLRILFR</sequence>
<dbReference type="AlphaFoldDB" id="A0A843W004"/>
<dbReference type="Proteomes" id="UP000652761">
    <property type="component" value="Unassembled WGS sequence"/>
</dbReference>
<dbReference type="EMBL" id="NMUH01002545">
    <property type="protein sequence ID" value="MQM00647.1"/>
    <property type="molecule type" value="Genomic_DNA"/>
</dbReference>
<feature type="chain" id="PRO_5032448906" evidence="1">
    <location>
        <begin position="25"/>
        <end position="118"/>
    </location>
</feature>
<proteinExistence type="predicted"/>
<accession>A0A843W004</accession>
<evidence type="ECO:0000256" key="1">
    <source>
        <dbReference type="SAM" id="SignalP"/>
    </source>
</evidence>
<protein>
    <submittedName>
        <fullName evidence="2">Uncharacterized protein</fullName>
    </submittedName>
</protein>
<organism evidence="2 3">
    <name type="scientific">Colocasia esculenta</name>
    <name type="common">Wild taro</name>
    <name type="synonym">Arum esculentum</name>
    <dbReference type="NCBI Taxonomy" id="4460"/>
    <lineage>
        <taxon>Eukaryota</taxon>
        <taxon>Viridiplantae</taxon>
        <taxon>Streptophyta</taxon>
        <taxon>Embryophyta</taxon>
        <taxon>Tracheophyta</taxon>
        <taxon>Spermatophyta</taxon>
        <taxon>Magnoliopsida</taxon>
        <taxon>Liliopsida</taxon>
        <taxon>Araceae</taxon>
        <taxon>Aroideae</taxon>
        <taxon>Colocasieae</taxon>
        <taxon>Colocasia</taxon>
    </lineage>
</organism>